<keyword evidence="1" id="KW-0472">Membrane</keyword>
<organism evidence="2 3">
    <name type="scientific">Hymenobacter montanus</name>
    <dbReference type="NCBI Taxonomy" id="2771359"/>
    <lineage>
        <taxon>Bacteria</taxon>
        <taxon>Pseudomonadati</taxon>
        <taxon>Bacteroidota</taxon>
        <taxon>Cytophagia</taxon>
        <taxon>Cytophagales</taxon>
        <taxon>Hymenobacteraceae</taxon>
        <taxon>Hymenobacter</taxon>
    </lineage>
</organism>
<evidence type="ECO:0000313" key="3">
    <source>
        <dbReference type="Proteomes" id="UP000612233"/>
    </source>
</evidence>
<protein>
    <submittedName>
        <fullName evidence="2">Uncharacterized protein</fullName>
    </submittedName>
</protein>
<keyword evidence="1" id="KW-0812">Transmembrane</keyword>
<reference evidence="2" key="1">
    <citation type="submission" date="2020-09" db="EMBL/GenBank/DDBJ databases">
        <authorList>
            <person name="Kim M.K."/>
        </authorList>
    </citation>
    <scope>NUCLEOTIDE SEQUENCE</scope>
    <source>
        <strain evidence="2">BT664</strain>
    </source>
</reference>
<gene>
    <name evidence="2" type="ORF">IC235_02140</name>
</gene>
<dbReference type="AlphaFoldDB" id="A0A927GHR5"/>
<feature type="transmembrane region" description="Helical" evidence="1">
    <location>
        <begin position="27"/>
        <end position="47"/>
    </location>
</feature>
<sequence length="307" mass="35769">MKPYLFLLTTITHKTTISHESLSGLDLIKTLIPVLLFFAGILFNRLLERIRERKRLNDLEEYFITVCQLVNNAANRQVKAILETAKVIKQFKAKNFMIPQVPAFNLDEILAISKTDLYKIFVRNRNGKPIDNIQKFHNLINCIHFYHSAIKTIARTDDETLKIVSSFREKWNSSLSLAMNEINHMILKAEIDNIKPGQDSFLDEIQTIIRARKAKSVTLQQEDTIDNIHNEFVLPILRILLSHKNERSIKLLPFYTNMNSEFVNLQKFRASKSSYLANTARSLQHVRMDLKKILNTYKDVKRKSQLI</sequence>
<keyword evidence="1" id="KW-1133">Transmembrane helix</keyword>
<comment type="caution">
    <text evidence="2">The sequence shown here is derived from an EMBL/GenBank/DDBJ whole genome shotgun (WGS) entry which is preliminary data.</text>
</comment>
<evidence type="ECO:0000313" key="2">
    <source>
        <dbReference type="EMBL" id="MBD2766688.1"/>
    </source>
</evidence>
<dbReference type="Proteomes" id="UP000612233">
    <property type="component" value="Unassembled WGS sequence"/>
</dbReference>
<dbReference type="RefSeq" id="WP_191003520.1">
    <property type="nucleotide sequence ID" value="NZ_JACXAD010000002.1"/>
</dbReference>
<accession>A0A927GHR5</accession>
<proteinExistence type="predicted"/>
<name>A0A927GHR5_9BACT</name>
<dbReference type="EMBL" id="JACXAD010000002">
    <property type="protein sequence ID" value="MBD2766688.1"/>
    <property type="molecule type" value="Genomic_DNA"/>
</dbReference>
<evidence type="ECO:0000256" key="1">
    <source>
        <dbReference type="SAM" id="Phobius"/>
    </source>
</evidence>
<keyword evidence="3" id="KW-1185">Reference proteome</keyword>